<dbReference type="Gene3D" id="1.10.10.10">
    <property type="entry name" value="Winged helix-like DNA-binding domain superfamily/Winged helix DNA-binding domain"/>
    <property type="match status" value="1"/>
</dbReference>
<evidence type="ECO:0000256" key="3">
    <source>
        <dbReference type="ARBA" id="ARBA00022691"/>
    </source>
</evidence>
<dbReference type="GO" id="GO:0032259">
    <property type="term" value="P:methylation"/>
    <property type="evidence" value="ECO:0007669"/>
    <property type="project" value="UniProtKB-KW"/>
</dbReference>
<dbReference type="Proteomes" id="UP000799772">
    <property type="component" value="Unassembled WGS sequence"/>
</dbReference>
<keyword evidence="3" id="KW-0949">S-adenosyl-L-methionine</keyword>
<keyword evidence="2" id="KW-0808">Transferase</keyword>
<gene>
    <name evidence="6" type="ORF">NA57DRAFT_76797</name>
</gene>
<dbReference type="PANTHER" id="PTHR43712">
    <property type="entry name" value="PUTATIVE (AFU_ORTHOLOGUE AFUA_4G14580)-RELATED"/>
    <property type="match status" value="1"/>
</dbReference>
<dbReference type="PIRSF" id="PIRSF005739">
    <property type="entry name" value="O-mtase"/>
    <property type="match status" value="1"/>
</dbReference>
<dbReference type="OrthoDB" id="1535081at2759"/>
<dbReference type="PROSITE" id="PS51683">
    <property type="entry name" value="SAM_OMT_II"/>
    <property type="match status" value="1"/>
</dbReference>
<evidence type="ECO:0000259" key="5">
    <source>
        <dbReference type="Pfam" id="PF00891"/>
    </source>
</evidence>
<dbReference type="AlphaFoldDB" id="A0A9P4IDG4"/>
<dbReference type="InterPro" id="IPR016461">
    <property type="entry name" value="COMT-like"/>
</dbReference>
<evidence type="ECO:0000256" key="4">
    <source>
        <dbReference type="PIRSR" id="PIRSR005739-1"/>
    </source>
</evidence>
<organism evidence="6 7">
    <name type="scientific">Rhizodiscina lignyota</name>
    <dbReference type="NCBI Taxonomy" id="1504668"/>
    <lineage>
        <taxon>Eukaryota</taxon>
        <taxon>Fungi</taxon>
        <taxon>Dikarya</taxon>
        <taxon>Ascomycota</taxon>
        <taxon>Pezizomycotina</taxon>
        <taxon>Dothideomycetes</taxon>
        <taxon>Pleosporomycetidae</taxon>
        <taxon>Aulographales</taxon>
        <taxon>Rhizodiscinaceae</taxon>
        <taxon>Rhizodiscina</taxon>
    </lineage>
</organism>
<comment type="caution">
    <text evidence="6">The sequence shown here is derived from an EMBL/GenBank/DDBJ whole genome shotgun (WGS) entry which is preliminary data.</text>
</comment>
<keyword evidence="7" id="KW-1185">Reference proteome</keyword>
<proteinExistence type="predicted"/>
<keyword evidence="1" id="KW-0489">Methyltransferase</keyword>
<evidence type="ECO:0000256" key="2">
    <source>
        <dbReference type="ARBA" id="ARBA00022679"/>
    </source>
</evidence>
<reference evidence="6" key="1">
    <citation type="journal article" date="2020" name="Stud. Mycol.">
        <title>101 Dothideomycetes genomes: a test case for predicting lifestyles and emergence of pathogens.</title>
        <authorList>
            <person name="Haridas S."/>
            <person name="Albert R."/>
            <person name="Binder M."/>
            <person name="Bloem J."/>
            <person name="Labutti K."/>
            <person name="Salamov A."/>
            <person name="Andreopoulos B."/>
            <person name="Baker S."/>
            <person name="Barry K."/>
            <person name="Bills G."/>
            <person name="Bluhm B."/>
            <person name="Cannon C."/>
            <person name="Castanera R."/>
            <person name="Culley D."/>
            <person name="Daum C."/>
            <person name="Ezra D."/>
            <person name="Gonzalez J."/>
            <person name="Henrissat B."/>
            <person name="Kuo A."/>
            <person name="Liang C."/>
            <person name="Lipzen A."/>
            <person name="Lutzoni F."/>
            <person name="Magnuson J."/>
            <person name="Mondo S."/>
            <person name="Nolan M."/>
            <person name="Ohm R."/>
            <person name="Pangilinan J."/>
            <person name="Park H.-J."/>
            <person name="Ramirez L."/>
            <person name="Alfaro M."/>
            <person name="Sun H."/>
            <person name="Tritt A."/>
            <person name="Yoshinaga Y."/>
            <person name="Zwiers L.-H."/>
            <person name="Turgeon B."/>
            <person name="Goodwin S."/>
            <person name="Spatafora J."/>
            <person name="Crous P."/>
            <person name="Grigoriev I."/>
        </authorList>
    </citation>
    <scope>NUCLEOTIDE SEQUENCE</scope>
    <source>
        <strain evidence="6">CBS 133067</strain>
    </source>
</reference>
<sequence length="407" mass="45771">MSSDIDFQHVANLASELNELAKDSQGFSDGFRTTQMREKARQILSATRDPEAQAEEYSIWMGEMAAVRLFHEIYAFQKIPKEGSITYKELAEKVGAETRLIERVGNMLVSVGILSLEGDDQVSHTPRSRVYLDMHPTGLMACAFYDVMNVGSSRWPDYFGKYGLKEAGESFTTSPFSFAYGQPDKNVWAIMSENKRRMEEFSIGMNLSEKFLPCLGMYDFSGIAEYAKNGPDKDRKLFVDVGCAKGHSSIDILTENPEIPAERCVLQDRPDVIEHVKEMDNPVLRPAEKQVIDFFKGQPVKGALVYYIRRCLHDWSDDFSVTILLHLREACAADSRVLICEQLLASPPVPSQTALDLCMMDIGGCERNESMFREVANRAGLEVVGIHRDKQTPVAVIECVRSDSDCR</sequence>
<name>A0A9P4IDG4_9PEZI</name>
<dbReference type="Gene3D" id="3.40.50.150">
    <property type="entry name" value="Vaccinia Virus protein VP39"/>
    <property type="match status" value="1"/>
</dbReference>
<dbReference type="Pfam" id="PF00891">
    <property type="entry name" value="Methyltransf_2"/>
    <property type="match status" value="1"/>
</dbReference>
<dbReference type="InterPro" id="IPR029063">
    <property type="entry name" value="SAM-dependent_MTases_sf"/>
</dbReference>
<evidence type="ECO:0000313" key="6">
    <source>
        <dbReference type="EMBL" id="KAF2097998.1"/>
    </source>
</evidence>
<dbReference type="SUPFAM" id="SSF53335">
    <property type="entry name" value="S-adenosyl-L-methionine-dependent methyltransferases"/>
    <property type="match status" value="1"/>
</dbReference>
<protein>
    <submittedName>
        <fullName evidence="6">O-methyltransferase</fullName>
    </submittedName>
</protein>
<dbReference type="GO" id="GO:0008171">
    <property type="term" value="F:O-methyltransferase activity"/>
    <property type="evidence" value="ECO:0007669"/>
    <property type="project" value="InterPro"/>
</dbReference>
<dbReference type="InterPro" id="IPR036390">
    <property type="entry name" value="WH_DNA-bd_sf"/>
</dbReference>
<dbReference type="SUPFAM" id="SSF46785">
    <property type="entry name" value="Winged helix' DNA-binding domain"/>
    <property type="match status" value="1"/>
</dbReference>
<evidence type="ECO:0000256" key="1">
    <source>
        <dbReference type="ARBA" id="ARBA00022603"/>
    </source>
</evidence>
<evidence type="ECO:0000313" key="7">
    <source>
        <dbReference type="Proteomes" id="UP000799772"/>
    </source>
</evidence>
<dbReference type="PANTHER" id="PTHR43712:SF16">
    <property type="entry name" value="O-METHYLTRANSFERASE ELCB"/>
    <property type="match status" value="1"/>
</dbReference>
<feature type="domain" description="O-methyltransferase C-terminal" evidence="5">
    <location>
        <begin position="175"/>
        <end position="381"/>
    </location>
</feature>
<dbReference type="InterPro" id="IPR036388">
    <property type="entry name" value="WH-like_DNA-bd_sf"/>
</dbReference>
<accession>A0A9P4IDG4</accession>
<dbReference type="InterPro" id="IPR001077">
    <property type="entry name" value="COMT_C"/>
</dbReference>
<feature type="active site" description="Proton acceptor" evidence="4">
    <location>
        <position position="313"/>
    </location>
</feature>
<dbReference type="EMBL" id="ML978127">
    <property type="protein sequence ID" value="KAF2097998.1"/>
    <property type="molecule type" value="Genomic_DNA"/>
</dbReference>